<dbReference type="EMBL" id="LXSF01000009">
    <property type="protein sequence ID" value="OAM15911.1"/>
    <property type="molecule type" value="Genomic_DNA"/>
</dbReference>
<dbReference type="CDD" id="cd00161">
    <property type="entry name" value="beta-trefoil_Ricin-like"/>
    <property type="match status" value="1"/>
</dbReference>
<dbReference type="AlphaFoldDB" id="A0A1A9RCT2"/>
<dbReference type="Gene3D" id="2.80.10.50">
    <property type="match status" value="1"/>
</dbReference>
<dbReference type="PROSITE" id="PS50231">
    <property type="entry name" value="RICIN_B_LECTIN"/>
    <property type="match status" value="1"/>
</dbReference>
<gene>
    <name evidence="2" type="ORF">A7P85_07695</name>
</gene>
<dbReference type="InterPro" id="IPR035992">
    <property type="entry name" value="Ricin_B-like_lectins"/>
</dbReference>
<dbReference type="InterPro" id="IPR000772">
    <property type="entry name" value="Ricin_B_lectin"/>
</dbReference>
<evidence type="ECO:0000259" key="1">
    <source>
        <dbReference type="SMART" id="SM00458"/>
    </source>
</evidence>
<dbReference type="SMART" id="SM00458">
    <property type="entry name" value="RICIN"/>
    <property type="match status" value="1"/>
</dbReference>
<evidence type="ECO:0000313" key="2">
    <source>
        <dbReference type="EMBL" id="OAM15911.1"/>
    </source>
</evidence>
<comment type="caution">
    <text evidence="2">The sequence shown here is derived from an EMBL/GenBank/DDBJ whole genome shotgun (WGS) entry which is preliminary data.</text>
</comment>
<accession>A0A1A9RCT2</accession>
<dbReference type="RefSeq" id="WP_064104570.1">
    <property type="nucleotide sequence ID" value="NZ_LXSF01000009.1"/>
</dbReference>
<proteinExistence type="predicted"/>
<organism evidence="2 3">
    <name type="scientific">Eikenella corrodens</name>
    <dbReference type="NCBI Taxonomy" id="539"/>
    <lineage>
        <taxon>Bacteria</taxon>
        <taxon>Pseudomonadati</taxon>
        <taxon>Pseudomonadota</taxon>
        <taxon>Betaproteobacteria</taxon>
        <taxon>Neisseriales</taxon>
        <taxon>Neisseriaceae</taxon>
        <taxon>Eikenella</taxon>
    </lineage>
</organism>
<dbReference type="Proteomes" id="UP000078003">
    <property type="component" value="Unassembled WGS sequence"/>
</dbReference>
<name>A0A1A9RCT2_EIKCO</name>
<dbReference type="Pfam" id="PF00652">
    <property type="entry name" value="Ricin_B_lectin"/>
    <property type="match status" value="1"/>
</dbReference>
<sequence length="160" mass="18124">MRHLILLSALLLTACHLPYCPVRPIPPNAPKLYTKAPSSTAFTREKQSESKLPDGDTMRIDSECITVHNRTLTLRPCRNAPNQYFERIIRNGTIRQNGQCLTQTGSSITLEPCTGNRNQEWYSDGKRLCSRSANAQCWSVSQHGVRLQTRNDSPEQEVLR</sequence>
<reference evidence="3" key="1">
    <citation type="submission" date="2016-05" db="EMBL/GenBank/DDBJ databases">
        <title>Draft genome of Corynebacterium afermentans subsp. afermentans LCDC 88199T.</title>
        <authorList>
            <person name="Bernier A.-M."/>
            <person name="Bernard K."/>
        </authorList>
    </citation>
    <scope>NUCLEOTIDE SEQUENCE [LARGE SCALE GENOMIC DNA]</scope>
    <source>
        <strain evidence="3">NML01-0328</strain>
    </source>
</reference>
<feature type="domain" description="Ricin B lectin" evidence="1">
    <location>
        <begin position="54"/>
        <end position="160"/>
    </location>
</feature>
<protein>
    <recommendedName>
        <fullName evidence="1">Ricin B lectin domain-containing protein</fullName>
    </recommendedName>
</protein>
<dbReference type="SUPFAM" id="SSF50370">
    <property type="entry name" value="Ricin B-like lectins"/>
    <property type="match status" value="1"/>
</dbReference>
<evidence type="ECO:0000313" key="3">
    <source>
        <dbReference type="Proteomes" id="UP000078003"/>
    </source>
</evidence>
<dbReference type="PROSITE" id="PS51257">
    <property type="entry name" value="PROKAR_LIPOPROTEIN"/>
    <property type="match status" value="1"/>
</dbReference>